<keyword evidence="5" id="KW-0469">Meiosis</keyword>
<dbReference type="InterPro" id="IPR036570">
    <property type="entry name" value="HORMA_dom_sf"/>
</dbReference>
<protein>
    <recommendedName>
        <fullName evidence="6">HORMA domain-containing protein</fullName>
    </recommendedName>
</protein>
<dbReference type="InterPro" id="IPR051294">
    <property type="entry name" value="HORMA_MeioticProgression"/>
</dbReference>
<dbReference type="PANTHER" id="PTHR48225:SF7">
    <property type="entry name" value="MEIOSIS-SPECIFIC PROTEIN HOP1"/>
    <property type="match status" value="1"/>
</dbReference>
<keyword evidence="3" id="KW-0158">Chromosome</keyword>
<gene>
    <name evidence="7" type="ORF">AB1Y20_000874</name>
</gene>
<dbReference type="InterPro" id="IPR003511">
    <property type="entry name" value="HORMA_dom"/>
</dbReference>
<evidence type="ECO:0000256" key="2">
    <source>
        <dbReference type="ARBA" id="ARBA00004286"/>
    </source>
</evidence>
<keyword evidence="4" id="KW-0539">Nucleus</keyword>
<evidence type="ECO:0000313" key="7">
    <source>
        <dbReference type="EMBL" id="KAL1529946.1"/>
    </source>
</evidence>
<dbReference type="PROSITE" id="PS50815">
    <property type="entry name" value="HORMA"/>
    <property type="match status" value="1"/>
</dbReference>
<evidence type="ECO:0000256" key="1">
    <source>
        <dbReference type="ARBA" id="ARBA00004123"/>
    </source>
</evidence>
<dbReference type="Pfam" id="PF02301">
    <property type="entry name" value="HORMA"/>
    <property type="match status" value="1"/>
</dbReference>
<keyword evidence="8" id="KW-1185">Reference proteome</keyword>
<name>A0AB34KAD6_PRYPA</name>
<sequence>MSAVATAPEVVTPQVSLSMVRNMIRLNFCSIAYARSLFPADCFKAQEIGGNRFKTLGGKKLTDQSKTFLSWVEQGVFDALNRGFLERCVLVISNEEGKTVEAWSLSVKWLTDSNGKEYAELRQSAPGGHEIRQDLKSLRTKKGVQRATMQMMRNVTVLTQSLPKVPERHTISMRVLYRDDRTPPEYEPLGFCAAPSDGLALVFDTPPLQIGAGPAVGMHTAFHLESRALCKAMLAALSDTAHHAVAVSLITTDDLGDGHLPTGCERDGTDYSLDLGQMVDGGELRKEDAQLAHFDEEDEEQMQTWYFDRVVEILEDKEDGARVTTDWLAKAIGVPRNLAELFLSKLEKVMCVCLTTGKERYRETGR</sequence>
<evidence type="ECO:0000256" key="4">
    <source>
        <dbReference type="ARBA" id="ARBA00023242"/>
    </source>
</evidence>
<dbReference type="GO" id="GO:0005694">
    <property type="term" value="C:chromosome"/>
    <property type="evidence" value="ECO:0007669"/>
    <property type="project" value="UniProtKB-SubCell"/>
</dbReference>
<dbReference type="GO" id="GO:0051321">
    <property type="term" value="P:meiotic cell cycle"/>
    <property type="evidence" value="ECO:0007669"/>
    <property type="project" value="UniProtKB-KW"/>
</dbReference>
<evidence type="ECO:0000256" key="5">
    <source>
        <dbReference type="ARBA" id="ARBA00023254"/>
    </source>
</evidence>
<dbReference type="SUPFAM" id="SSF56019">
    <property type="entry name" value="The spindle assembly checkpoint protein mad2"/>
    <property type="match status" value="1"/>
</dbReference>
<feature type="domain" description="HORMA" evidence="6">
    <location>
        <begin position="14"/>
        <end position="225"/>
    </location>
</feature>
<organism evidence="7 8">
    <name type="scientific">Prymnesium parvum</name>
    <name type="common">Toxic golden alga</name>
    <dbReference type="NCBI Taxonomy" id="97485"/>
    <lineage>
        <taxon>Eukaryota</taxon>
        <taxon>Haptista</taxon>
        <taxon>Haptophyta</taxon>
        <taxon>Prymnesiophyceae</taxon>
        <taxon>Prymnesiales</taxon>
        <taxon>Prymnesiaceae</taxon>
        <taxon>Prymnesium</taxon>
    </lineage>
</organism>
<comment type="caution">
    <text evidence="7">The sequence shown here is derived from an EMBL/GenBank/DDBJ whole genome shotgun (WGS) entry which is preliminary data.</text>
</comment>
<evidence type="ECO:0000259" key="6">
    <source>
        <dbReference type="PROSITE" id="PS50815"/>
    </source>
</evidence>
<proteinExistence type="predicted"/>
<dbReference type="Gene3D" id="3.30.900.10">
    <property type="entry name" value="HORMA domain"/>
    <property type="match status" value="1"/>
</dbReference>
<evidence type="ECO:0000313" key="8">
    <source>
        <dbReference type="Proteomes" id="UP001515480"/>
    </source>
</evidence>
<dbReference type="PANTHER" id="PTHR48225">
    <property type="entry name" value="HORMA DOMAIN-CONTAINING PROTEIN 1"/>
    <property type="match status" value="1"/>
</dbReference>
<dbReference type="EMBL" id="JBGBPQ010000001">
    <property type="protein sequence ID" value="KAL1529946.1"/>
    <property type="molecule type" value="Genomic_DNA"/>
</dbReference>
<comment type="subcellular location">
    <subcellularLocation>
        <location evidence="2">Chromosome</location>
    </subcellularLocation>
    <subcellularLocation>
        <location evidence="1">Nucleus</location>
    </subcellularLocation>
</comment>
<evidence type="ECO:0000256" key="3">
    <source>
        <dbReference type="ARBA" id="ARBA00022454"/>
    </source>
</evidence>
<accession>A0AB34KAD6</accession>
<dbReference type="AlphaFoldDB" id="A0AB34KAD6"/>
<reference evidence="7 8" key="1">
    <citation type="journal article" date="2024" name="Science">
        <title>Giant polyketide synthase enzymes in the biosynthesis of giant marine polyether toxins.</title>
        <authorList>
            <person name="Fallon T.R."/>
            <person name="Shende V.V."/>
            <person name="Wierzbicki I.H."/>
            <person name="Pendleton A.L."/>
            <person name="Watervoot N.F."/>
            <person name="Auber R.P."/>
            <person name="Gonzalez D.J."/>
            <person name="Wisecaver J.H."/>
            <person name="Moore B.S."/>
        </authorList>
    </citation>
    <scope>NUCLEOTIDE SEQUENCE [LARGE SCALE GENOMIC DNA]</scope>
    <source>
        <strain evidence="7 8">12B1</strain>
    </source>
</reference>
<dbReference type="GO" id="GO:0005634">
    <property type="term" value="C:nucleus"/>
    <property type="evidence" value="ECO:0007669"/>
    <property type="project" value="UniProtKB-SubCell"/>
</dbReference>
<dbReference type="Proteomes" id="UP001515480">
    <property type="component" value="Unassembled WGS sequence"/>
</dbReference>